<organism evidence="1 2">
    <name type="scientific">Nocardia elegans</name>
    <dbReference type="NCBI Taxonomy" id="300029"/>
    <lineage>
        <taxon>Bacteria</taxon>
        <taxon>Bacillati</taxon>
        <taxon>Actinomycetota</taxon>
        <taxon>Actinomycetes</taxon>
        <taxon>Mycobacteriales</taxon>
        <taxon>Nocardiaceae</taxon>
        <taxon>Nocardia</taxon>
    </lineage>
</organism>
<evidence type="ECO:0000313" key="1">
    <source>
        <dbReference type="EMBL" id="MFF4027022.1"/>
    </source>
</evidence>
<accession>A0ABW6TMI2</accession>
<dbReference type="EMBL" id="JBIATK010000012">
    <property type="protein sequence ID" value="MFF4027022.1"/>
    <property type="molecule type" value="Genomic_DNA"/>
</dbReference>
<evidence type="ECO:0000313" key="2">
    <source>
        <dbReference type="Proteomes" id="UP001602089"/>
    </source>
</evidence>
<keyword evidence="2" id="KW-1185">Reference proteome</keyword>
<reference evidence="1 2" key="1">
    <citation type="submission" date="2024-10" db="EMBL/GenBank/DDBJ databases">
        <title>The Natural Products Discovery Center: Release of the First 8490 Sequenced Strains for Exploring Actinobacteria Biosynthetic Diversity.</title>
        <authorList>
            <person name="Kalkreuter E."/>
            <person name="Kautsar S.A."/>
            <person name="Yang D."/>
            <person name="Bader C.D."/>
            <person name="Teijaro C.N."/>
            <person name="Fluegel L."/>
            <person name="Davis C.M."/>
            <person name="Simpson J.R."/>
            <person name="Lauterbach L."/>
            <person name="Steele A.D."/>
            <person name="Gui C."/>
            <person name="Meng S."/>
            <person name="Li G."/>
            <person name="Viehrig K."/>
            <person name="Ye F."/>
            <person name="Su P."/>
            <person name="Kiefer A.F."/>
            <person name="Nichols A."/>
            <person name="Cepeda A.J."/>
            <person name="Yan W."/>
            <person name="Fan B."/>
            <person name="Jiang Y."/>
            <person name="Adhikari A."/>
            <person name="Zheng C.-J."/>
            <person name="Schuster L."/>
            <person name="Cowan T.M."/>
            <person name="Smanski M.J."/>
            <person name="Chevrette M.G."/>
            <person name="De Carvalho L.P.S."/>
            <person name="Shen B."/>
        </authorList>
    </citation>
    <scope>NUCLEOTIDE SEQUENCE [LARGE SCALE GENOMIC DNA]</scope>
    <source>
        <strain evidence="1 2">NPDC001867</strain>
    </source>
</reference>
<dbReference type="Proteomes" id="UP001602089">
    <property type="component" value="Unassembled WGS sequence"/>
</dbReference>
<protein>
    <submittedName>
        <fullName evidence="1">Uncharacterized protein</fullName>
    </submittedName>
</protein>
<sequence>MYQPPPASWLTLAGEGTLRFDTTITTSLPLTSTGTVGLGTTVDTALPVTGEGTLSLGYSTNLDLSSVGTVGFAARANAALTETGTATVAFSSAPNATLPETGTGTLSFATKVNTTLAITGSGTLNLPAAASFLPSGMTKSGTQSITGSYVDISGWAADTANYPGSTVNANLSLVSNGSKASASLSANVPFSGGGFTGSTTIRILLNGSVVATGSGVTGSSGTCTATANGVSVANGDLVKVQITTTTGAGTVTSGVNTWVRIT</sequence>
<name>A0ABW6TMI2_9NOCA</name>
<dbReference type="RefSeq" id="WP_387132198.1">
    <property type="nucleotide sequence ID" value="NZ_JBIATK010000012.1"/>
</dbReference>
<gene>
    <name evidence="1" type="ORF">ACFYY5_29655</name>
</gene>
<proteinExistence type="predicted"/>
<comment type="caution">
    <text evidence="1">The sequence shown here is derived from an EMBL/GenBank/DDBJ whole genome shotgun (WGS) entry which is preliminary data.</text>
</comment>